<accession>A0ABX5AUL5</accession>
<dbReference type="RefSeq" id="WP_104476436.1">
    <property type="nucleotide sequence ID" value="NZ_MPZN01000048.1"/>
</dbReference>
<evidence type="ECO:0000256" key="1">
    <source>
        <dbReference type="ARBA" id="ARBA00022723"/>
    </source>
</evidence>
<evidence type="ECO:0000256" key="3">
    <source>
        <dbReference type="PROSITE-ProRule" id="PRU00679"/>
    </source>
</evidence>
<dbReference type="PANTHER" id="PTHR10819">
    <property type="entry name" value="PHOSPHOTRIESTERASE-RELATED"/>
    <property type="match status" value="1"/>
</dbReference>
<proteinExistence type="inferred from homology"/>
<keyword evidence="1" id="KW-0479">Metal-binding</keyword>
<comment type="caution">
    <text evidence="4">The sequence shown here is derived from an EMBL/GenBank/DDBJ whole genome shotgun (WGS) entry which is preliminary data.</text>
</comment>
<name>A0ABX5AUL5_9MICO</name>
<evidence type="ECO:0000256" key="2">
    <source>
        <dbReference type="ARBA" id="ARBA00022801"/>
    </source>
</evidence>
<dbReference type="InterPro" id="IPR001559">
    <property type="entry name" value="Phosphotriesterase"/>
</dbReference>
<gene>
    <name evidence="4" type="ORF">GY24_12995</name>
</gene>
<keyword evidence="2" id="KW-0378">Hydrolase</keyword>
<dbReference type="Pfam" id="PF02126">
    <property type="entry name" value="PTE"/>
    <property type="match status" value="1"/>
</dbReference>
<evidence type="ECO:0000313" key="4">
    <source>
        <dbReference type="EMBL" id="PPL16258.1"/>
    </source>
</evidence>
<dbReference type="PROSITE" id="PS51347">
    <property type="entry name" value="PHOSPHOTRIESTERASE_2"/>
    <property type="match status" value="1"/>
</dbReference>
<organism evidence="4 5">
    <name type="scientific">Microterricola pindariensis</name>
    <dbReference type="NCBI Taxonomy" id="478010"/>
    <lineage>
        <taxon>Bacteria</taxon>
        <taxon>Bacillati</taxon>
        <taxon>Actinomycetota</taxon>
        <taxon>Actinomycetes</taxon>
        <taxon>Micrococcales</taxon>
        <taxon>Microbacteriaceae</taxon>
        <taxon>Microterricola</taxon>
    </lineage>
</organism>
<protein>
    <submittedName>
        <fullName evidence="4">Aryldialkylphosphatase</fullName>
    </submittedName>
</protein>
<dbReference type="EMBL" id="MPZN01000048">
    <property type="protein sequence ID" value="PPL16258.1"/>
    <property type="molecule type" value="Genomic_DNA"/>
</dbReference>
<dbReference type="PANTHER" id="PTHR10819:SF3">
    <property type="entry name" value="PHOSPHOTRIESTERASE-RELATED PROTEIN"/>
    <property type="match status" value="1"/>
</dbReference>
<sequence length="364" mass="38908">MTAAIPSAAIPNIAGQVLTVTGPVAPESLGQVLMHEHIFIDIRRPLHNPRPGWGTPGSTEPLSLANLAAVRRGRIIEHNDLLGDFDEMLAEVGEFRTLGGGTMVEVSNTGLGRDARSLARLSRASGLQIVMGAGWYEKNFHPADMDRKSVEEMAAEIVRDIVVGVDGTAIRSGIIGEVGVEGNPLTPNELKSVRASGRASRITGAPITFHQGGYGEEKFRVLDILEDEGVDLRHVVMGHAGTLGDDLPFARRLLARGVLVEFDFLGTPGSPWGTLWPFTDLAVARGIAALVDDGHADRIVLGGDVCQRVQLKRYGGQGYGYISEHFLPALGRLGVGDDVLRAIMVDNPARALTFREPRPVATAG</sequence>
<dbReference type="Gene3D" id="3.20.20.140">
    <property type="entry name" value="Metal-dependent hydrolases"/>
    <property type="match status" value="1"/>
</dbReference>
<dbReference type="Proteomes" id="UP000237755">
    <property type="component" value="Unassembled WGS sequence"/>
</dbReference>
<comment type="similarity">
    <text evidence="3">Belongs to the metallo-dependent hydrolases superfamily. Phosphotriesterase family.</text>
</comment>
<dbReference type="PIRSF" id="PIRSF016839">
    <property type="entry name" value="PhP"/>
    <property type="match status" value="1"/>
</dbReference>
<reference evidence="4 5" key="1">
    <citation type="journal article" date="2008" name="Int. J. Syst. Evol. Microbiol.">
        <title>Leifsonia pindariensis sp. nov., isolated from the Pindari glacier of the Indian Himalayas, and emended description of the genus Leifsonia.</title>
        <authorList>
            <person name="Reddy G.S."/>
            <person name="Prabagaran S.R."/>
            <person name="Shivaji S."/>
        </authorList>
    </citation>
    <scope>NUCLEOTIDE SEQUENCE [LARGE SCALE GENOMIC DNA]</scope>
    <source>
        <strain evidence="4 5">PON 10</strain>
    </source>
</reference>
<keyword evidence="5" id="KW-1185">Reference proteome</keyword>
<dbReference type="InterPro" id="IPR032466">
    <property type="entry name" value="Metal_Hydrolase"/>
</dbReference>
<comment type="caution">
    <text evidence="3">Lacks conserved residue(s) required for the propagation of feature annotation.</text>
</comment>
<evidence type="ECO:0000313" key="5">
    <source>
        <dbReference type="Proteomes" id="UP000237755"/>
    </source>
</evidence>
<dbReference type="SUPFAM" id="SSF51556">
    <property type="entry name" value="Metallo-dependent hydrolases"/>
    <property type="match status" value="1"/>
</dbReference>